<dbReference type="CDD" id="cd01347">
    <property type="entry name" value="ligand_gated_channel"/>
    <property type="match status" value="1"/>
</dbReference>
<dbReference type="InterPro" id="IPR037066">
    <property type="entry name" value="Plug_dom_sf"/>
</dbReference>
<evidence type="ECO:0000256" key="7">
    <source>
        <dbReference type="ARBA" id="ARBA00023237"/>
    </source>
</evidence>
<evidence type="ECO:0000256" key="2">
    <source>
        <dbReference type="ARBA" id="ARBA00022448"/>
    </source>
</evidence>
<evidence type="ECO:0000256" key="8">
    <source>
        <dbReference type="PROSITE-ProRule" id="PRU01360"/>
    </source>
</evidence>
<evidence type="ECO:0000259" key="12">
    <source>
        <dbReference type="Pfam" id="PF07715"/>
    </source>
</evidence>
<dbReference type="EMBL" id="JBAWKS010000002">
    <property type="protein sequence ID" value="MEI4551778.1"/>
    <property type="molecule type" value="Genomic_DNA"/>
</dbReference>
<dbReference type="Gene3D" id="2.40.170.20">
    <property type="entry name" value="TonB-dependent receptor, beta-barrel domain"/>
    <property type="match status" value="1"/>
</dbReference>
<evidence type="ECO:0000313" key="13">
    <source>
        <dbReference type="EMBL" id="MEI4551778.1"/>
    </source>
</evidence>
<keyword evidence="14" id="KW-1185">Reference proteome</keyword>
<evidence type="ECO:0000256" key="4">
    <source>
        <dbReference type="ARBA" id="ARBA00022692"/>
    </source>
</evidence>
<dbReference type="Proteomes" id="UP001382455">
    <property type="component" value="Unassembled WGS sequence"/>
</dbReference>
<accession>A0ABU8EXW9</accession>
<evidence type="ECO:0000256" key="5">
    <source>
        <dbReference type="ARBA" id="ARBA00023077"/>
    </source>
</evidence>
<dbReference type="Pfam" id="PF07715">
    <property type="entry name" value="Plug"/>
    <property type="match status" value="1"/>
</dbReference>
<dbReference type="Gene3D" id="2.170.130.10">
    <property type="entry name" value="TonB-dependent receptor, plug domain"/>
    <property type="match status" value="1"/>
</dbReference>
<keyword evidence="7 8" id="KW-0998">Cell outer membrane</keyword>
<comment type="subcellular location">
    <subcellularLocation>
        <location evidence="1 8">Cell outer membrane</location>
        <topology evidence="1 8">Multi-pass membrane protein</topology>
    </subcellularLocation>
</comment>
<sequence length="707" mass="77351">MLKTSLSLTALFVSSAVFADAPNAEQQAKDMERIIVTGSRVEERLDEVTASVVIVDQQALLRNMEVTNELQSILAIQVPGMGPNTGTNSSSGQNLRGRSALVLIDGLPQSTPLRNGRLAIRSLDPSVIERVEVIKGATSIYGNGAAGGIINYITKNADSKDGFNGKLNLATNFSATDFDDSLGKRADVTLDGRNDKLSFVANVAYEDNGIIKDADGDALGLLYGMSGFESKNAFTKIGYDLTGQSALSLTYNYFEGQQETDYISINKTVNDGEKSYAEKNTSGIKAPGDPQGPRGNHNLKLQYEHAEIFTDTLFTGDVYWQKLENVFFYSTKFRDPELGLAGGQSMIESEKTGIRANFNTTVDFDNTAASFTYGIDLLNDVTAQTMVDGRDWTPEMDMDNAALYLQSKFVINDDWVVKAGLRHEEIDVSVNDFQTLMVCRKTCSDVVNVAGGDIEYSATTYNLGLRYNAFDTFMPFVSYSEGFDVTDLGRTLRTASAPSINKIDTDASIIKNYEIGFDGYYGIFNYQFATFISKSNIGTSLVEDAATGKYESVRSPQEIYGFEAALEAKPSDTLTLGVNYSWLEGKNTDTDEYLNGSTINPPKFAAYADVTITNDWHASLTMMHVGSRDRFEKVGDVYTGTNGPVSSYNVVNLSTSYQISQDFKVYGGVENLLNNDYYPARSQSYTGSGYNVKGKGATVNLGINYLF</sequence>
<evidence type="ECO:0000256" key="3">
    <source>
        <dbReference type="ARBA" id="ARBA00022452"/>
    </source>
</evidence>
<feature type="signal peptide" evidence="10">
    <location>
        <begin position="1"/>
        <end position="19"/>
    </location>
</feature>
<name>A0ABU8EXW9_9GAMM</name>
<evidence type="ECO:0000256" key="10">
    <source>
        <dbReference type="SAM" id="SignalP"/>
    </source>
</evidence>
<keyword evidence="4 8" id="KW-0812">Transmembrane</keyword>
<comment type="similarity">
    <text evidence="8 9">Belongs to the TonB-dependent receptor family.</text>
</comment>
<keyword evidence="5 9" id="KW-0798">TonB box</keyword>
<gene>
    <name evidence="13" type="ORF">WAE96_19035</name>
</gene>
<evidence type="ECO:0000256" key="9">
    <source>
        <dbReference type="RuleBase" id="RU003357"/>
    </source>
</evidence>
<feature type="chain" id="PRO_5046512830" evidence="10">
    <location>
        <begin position="20"/>
        <end position="707"/>
    </location>
</feature>
<dbReference type="SUPFAM" id="SSF56935">
    <property type="entry name" value="Porins"/>
    <property type="match status" value="1"/>
</dbReference>
<keyword evidence="3 8" id="KW-1134">Transmembrane beta strand</keyword>
<reference evidence="13 14" key="1">
    <citation type="submission" date="2023-12" db="EMBL/GenBank/DDBJ databases">
        <title>Friends and Foes: Symbiotic and Algicidal bacterial influence on Karenia brevis blooms.</title>
        <authorList>
            <person name="Fei C."/>
            <person name="Mohamed A.R."/>
            <person name="Booker A."/>
            <person name="Arshad M."/>
            <person name="Klass S."/>
            <person name="Ahn S."/>
            <person name="Gilbert P.M."/>
            <person name="Heil C.A."/>
            <person name="Martinez J.M."/>
            <person name="Amin S.A."/>
        </authorList>
    </citation>
    <scope>NUCLEOTIDE SEQUENCE [LARGE SCALE GENOMIC DNA]</scope>
    <source>
        <strain evidence="13 14">CE15</strain>
    </source>
</reference>
<evidence type="ECO:0000256" key="1">
    <source>
        <dbReference type="ARBA" id="ARBA00004571"/>
    </source>
</evidence>
<keyword evidence="6 8" id="KW-0472">Membrane</keyword>
<dbReference type="PROSITE" id="PS52016">
    <property type="entry name" value="TONB_DEPENDENT_REC_3"/>
    <property type="match status" value="1"/>
</dbReference>
<keyword evidence="13" id="KW-0675">Receptor</keyword>
<protein>
    <submittedName>
        <fullName evidence="13">TonB-dependent receptor</fullName>
    </submittedName>
</protein>
<evidence type="ECO:0000259" key="11">
    <source>
        <dbReference type="Pfam" id="PF00593"/>
    </source>
</evidence>
<feature type="domain" description="TonB-dependent receptor-like beta-barrel" evidence="11">
    <location>
        <begin position="232"/>
        <end position="672"/>
    </location>
</feature>
<feature type="domain" description="TonB-dependent receptor plug" evidence="12">
    <location>
        <begin position="45"/>
        <end position="149"/>
    </location>
</feature>
<dbReference type="InterPro" id="IPR000531">
    <property type="entry name" value="Beta-barrel_TonB"/>
</dbReference>
<keyword evidence="10" id="KW-0732">Signal</keyword>
<dbReference type="InterPro" id="IPR036942">
    <property type="entry name" value="Beta-barrel_TonB_sf"/>
</dbReference>
<dbReference type="PANTHER" id="PTHR30069:SF42">
    <property type="entry name" value="FERRIC AEROBACTIN RECEPTOR"/>
    <property type="match status" value="1"/>
</dbReference>
<comment type="caution">
    <text evidence="13">The sequence shown here is derived from an EMBL/GenBank/DDBJ whole genome shotgun (WGS) entry which is preliminary data.</text>
</comment>
<dbReference type="Pfam" id="PF00593">
    <property type="entry name" value="TonB_dep_Rec_b-barrel"/>
    <property type="match status" value="1"/>
</dbReference>
<dbReference type="InterPro" id="IPR039426">
    <property type="entry name" value="TonB-dep_rcpt-like"/>
</dbReference>
<dbReference type="RefSeq" id="WP_336436696.1">
    <property type="nucleotide sequence ID" value="NZ_JBAWKS010000002.1"/>
</dbReference>
<organism evidence="13 14">
    <name type="scientific">Pseudoalteromonas spongiae</name>
    <dbReference type="NCBI Taxonomy" id="298657"/>
    <lineage>
        <taxon>Bacteria</taxon>
        <taxon>Pseudomonadati</taxon>
        <taxon>Pseudomonadota</taxon>
        <taxon>Gammaproteobacteria</taxon>
        <taxon>Alteromonadales</taxon>
        <taxon>Pseudoalteromonadaceae</taxon>
        <taxon>Pseudoalteromonas</taxon>
    </lineage>
</organism>
<keyword evidence="2 8" id="KW-0813">Transport</keyword>
<evidence type="ECO:0000256" key="6">
    <source>
        <dbReference type="ARBA" id="ARBA00023136"/>
    </source>
</evidence>
<dbReference type="InterPro" id="IPR012910">
    <property type="entry name" value="Plug_dom"/>
</dbReference>
<dbReference type="PANTHER" id="PTHR30069">
    <property type="entry name" value="TONB-DEPENDENT OUTER MEMBRANE RECEPTOR"/>
    <property type="match status" value="1"/>
</dbReference>
<proteinExistence type="inferred from homology"/>
<evidence type="ECO:0000313" key="14">
    <source>
        <dbReference type="Proteomes" id="UP001382455"/>
    </source>
</evidence>